<accession>A0AAA9S547</accession>
<reference evidence="7" key="3">
    <citation type="submission" date="2025-09" db="UniProtKB">
        <authorList>
            <consortium name="Ensembl"/>
        </authorList>
    </citation>
    <scope>IDENTIFICATION</scope>
    <source>
        <strain evidence="7">Hereford</strain>
    </source>
</reference>
<feature type="transmembrane region" description="Helical" evidence="6">
    <location>
        <begin position="298"/>
        <end position="318"/>
    </location>
</feature>
<dbReference type="InterPro" id="IPR013783">
    <property type="entry name" value="Ig-like_fold"/>
</dbReference>
<evidence type="ECO:0000313" key="7">
    <source>
        <dbReference type="Ensembl" id="ENSBTAP00000078977.1"/>
    </source>
</evidence>
<sequence>MAGTTGTRTESARRGKDRRPDCIRCQPAARQAGRGGARRGARGGAGRERRGGAREAGLALRQTELCGCEPLAETARTAMAAGSAPGWALGVLGVVYLFLKLDFISCSQEIYGAMNGNVTFYVSKFHPSTEIIWKKEKNKVVEWDIQSGLEAFQSFKDRVYLDIGSGNLTITRLTKSDEGLYELESPGVRNKSEFHLKVIAPPPSPSTFCSLSDDGNITLTCEIMEAGYDIDGNLLQYSWECPPTVQCHRGLSPSEAYVLKKSDLSQNVQCIVSNPLFRTSASISLSTCVPEDNTRHRYVLFAILPAVICGLLFLKCFLGRHSQ</sequence>
<dbReference type="RefSeq" id="XP_010801439.2">
    <property type="nucleotide sequence ID" value="XM_010803137.3"/>
</dbReference>
<dbReference type="InterPro" id="IPR015631">
    <property type="entry name" value="CD2/SLAM_rcpt"/>
</dbReference>
<keyword evidence="8" id="KW-1185">Reference proteome</keyword>
<evidence type="ECO:0000313" key="8">
    <source>
        <dbReference type="Proteomes" id="UP000009136"/>
    </source>
</evidence>
<feature type="compositionally biased region" description="Basic and acidic residues" evidence="5">
    <location>
        <begin position="10"/>
        <end position="22"/>
    </location>
</feature>
<dbReference type="CTD" id="965"/>
<comment type="subcellular location">
    <subcellularLocation>
        <location evidence="1">Membrane</location>
    </subcellularLocation>
</comment>
<evidence type="ECO:0000256" key="1">
    <source>
        <dbReference type="ARBA" id="ARBA00004370"/>
    </source>
</evidence>
<evidence type="ECO:0000256" key="2">
    <source>
        <dbReference type="ARBA" id="ARBA00022729"/>
    </source>
</evidence>
<dbReference type="CDD" id="cd05775">
    <property type="entry name" value="IgV_CD2_like_N"/>
    <property type="match status" value="1"/>
</dbReference>
<dbReference type="RefSeq" id="XP_059741007.1">
    <property type="nucleotide sequence ID" value="XM_059885024.1"/>
</dbReference>
<proteinExistence type="predicted"/>
<dbReference type="Proteomes" id="UP000009136">
    <property type="component" value="Chromosome 3"/>
</dbReference>
<evidence type="ECO:0000256" key="5">
    <source>
        <dbReference type="SAM" id="MobiDB-lite"/>
    </source>
</evidence>
<keyword evidence="6" id="KW-0812">Transmembrane</keyword>
<reference evidence="7" key="1">
    <citation type="submission" date="2018-03" db="EMBL/GenBank/DDBJ databases">
        <title>ARS-UCD1.2.</title>
        <authorList>
            <person name="Rosen B.D."/>
            <person name="Bickhart D.M."/>
            <person name="Koren S."/>
            <person name="Schnabel R.D."/>
            <person name="Hall R."/>
            <person name="Zimin A."/>
            <person name="Dreischer C."/>
            <person name="Schultheiss S."/>
            <person name="Schroeder S.G."/>
            <person name="Elsik C.G."/>
            <person name="Couldrey C."/>
            <person name="Liu G.E."/>
            <person name="Van Tassell C.P."/>
            <person name="Phillippy A.M."/>
            <person name="Smith T.P.L."/>
            <person name="Medrano J.F."/>
        </authorList>
    </citation>
    <scope>NUCLEOTIDE SEQUENCE [LARGE SCALE GENOMIC DNA]</scope>
    <source>
        <strain evidence="7">Hereford</strain>
    </source>
</reference>
<dbReference type="PANTHER" id="PTHR12080:SF55">
    <property type="entry name" value="LYMPHOCYTE FUNCTION-ASSOCIATED ANTIGEN 3"/>
    <property type="match status" value="1"/>
</dbReference>
<dbReference type="AlphaFoldDB" id="A0AAA9S547"/>
<dbReference type="SUPFAM" id="SSF48726">
    <property type="entry name" value="Immunoglobulin"/>
    <property type="match status" value="1"/>
</dbReference>
<organism evidence="7 8">
    <name type="scientific">Bos taurus</name>
    <name type="common">Bovine</name>
    <dbReference type="NCBI Taxonomy" id="9913"/>
    <lineage>
        <taxon>Eukaryota</taxon>
        <taxon>Metazoa</taxon>
        <taxon>Chordata</taxon>
        <taxon>Craniata</taxon>
        <taxon>Vertebrata</taxon>
        <taxon>Euteleostomi</taxon>
        <taxon>Mammalia</taxon>
        <taxon>Eutheria</taxon>
        <taxon>Laurasiatheria</taxon>
        <taxon>Artiodactyla</taxon>
        <taxon>Ruminantia</taxon>
        <taxon>Pecora</taxon>
        <taxon>Bovidae</taxon>
        <taxon>Bovinae</taxon>
        <taxon>Bos</taxon>
    </lineage>
</organism>
<dbReference type="GeneID" id="782186"/>
<evidence type="ECO:0000256" key="4">
    <source>
        <dbReference type="ARBA" id="ARBA00023180"/>
    </source>
</evidence>
<reference evidence="7" key="2">
    <citation type="submission" date="2025-08" db="UniProtKB">
        <authorList>
            <consortium name="Ensembl"/>
        </authorList>
    </citation>
    <scope>IDENTIFICATION</scope>
    <source>
        <strain evidence="7">Hereford</strain>
    </source>
</reference>
<feature type="region of interest" description="Disordered" evidence="5">
    <location>
        <begin position="1"/>
        <end position="54"/>
    </location>
</feature>
<keyword evidence="2" id="KW-0732">Signal</keyword>
<keyword evidence="3 6" id="KW-0472">Membrane</keyword>
<dbReference type="Ensembl" id="ENSBTAT00000109705.2">
    <property type="protein sequence ID" value="ENSBTAP00000078977.1"/>
    <property type="gene ID" value="ENSBTAG00000040131.5"/>
</dbReference>
<dbReference type="GO" id="GO:0016020">
    <property type="term" value="C:membrane"/>
    <property type="evidence" value="ECO:0007669"/>
    <property type="project" value="UniProtKB-SubCell"/>
</dbReference>
<protein>
    <submittedName>
        <fullName evidence="7">CD58 molecule</fullName>
    </submittedName>
</protein>
<evidence type="ECO:0000256" key="6">
    <source>
        <dbReference type="SAM" id="Phobius"/>
    </source>
</evidence>
<evidence type="ECO:0000256" key="3">
    <source>
        <dbReference type="ARBA" id="ARBA00023136"/>
    </source>
</evidence>
<dbReference type="Gene3D" id="2.60.40.10">
    <property type="entry name" value="Immunoglobulins"/>
    <property type="match status" value="1"/>
</dbReference>
<gene>
    <name evidence="7" type="primary">CD58</name>
</gene>
<name>A0AAA9S547_BOVIN</name>
<dbReference type="GeneTree" id="ENSGT00510000049596"/>
<keyword evidence="6" id="KW-1133">Transmembrane helix</keyword>
<keyword evidence="4" id="KW-0325">Glycoprotein</keyword>
<dbReference type="InterPro" id="IPR036179">
    <property type="entry name" value="Ig-like_dom_sf"/>
</dbReference>
<dbReference type="PANTHER" id="PTHR12080">
    <property type="entry name" value="SIGNALING LYMPHOCYTIC ACTIVATION MOLECULE"/>
    <property type="match status" value="1"/>
</dbReference>